<proteinExistence type="predicted"/>
<dbReference type="Proteomes" id="UP001175604">
    <property type="component" value="Unassembled WGS sequence"/>
</dbReference>
<evidence type="ECO:0000256" key="2">
    <source>
        <dbReference type="SAM" id="SignalP"/>
    </source>
</evidence>
<evidence type="ECO:0000313" key="3">
    <source>
        <dbReference type="EMBL" id="MDM9558868.1"/>
    </source>
</evidence>
<evidence type="ECO:0000256" key="1">
    <source>
        <dbReference type="SAM" id="MobiDB-lite"/>
    </source>
</evidence>
<gene>
    <name evidence="3" type="ORF">QUC21_07490</name>
</gene>
<organism evidence="3 4">
    <name type="scientific">Bordetella petrii</name>
    <dbReference type="NCBI Taxonomy" id="94624"/>
    <lineage>
        <taxon>Bacteria</taxon>
        <taxon>Pseudomonadati</taxon>
        <taxon>Pseudomonadota</taxon>
        <taxon>Betaproteobacteria</taxon>
        <taxon>Burkholderiales</taxon>
        <taxon>Alcaligenaceae</taxon>
        <taxon>Bordetella</taxon>
    </lineage>
</organism>
<sequence length="53" mass="5526">MNALSSRPWAALAASLLFCLLTACGSGSDDDDDPPVQQPETPETPAPQLRCAP</sequence>
<accession>A0ABT7W0Z3</accession>
<feature type="region of interest" description="Disordered" evidence="1">
    <location>
        <begin position="27"/>
        <end position="53"/>
    </location>
</feature>
<keyword evidence="2" id="KW-0732">Signal</keyword>
<evidence type="ECO:0000313" key="4">
    <source>
        <dbReference type="Proteomes" id="UP001175604"/>
    </source>
</evidence>
<keyword evidence="4" id="KW-1185">Reference proteome</keyword>
<protein>
    <recommendedName>
        <fullName evidence="5">Lipoprotein</fullName>
    </recommendedName>
</protein>
<evidence type="ECO:0008006" key="5">
    <source>
        <dbReference type="Google" id="ProtNLM"/>
    </source>
</evidence>
<name>A0ABT7W0Z3_9BORD</name>
<dbReference type="EMBL" id="JAUDJE010000005">
    <property type="protein sequence ID" value="MDM9558868.1"/>
    <property type="molecule type" value="Genomic_DNA"/>
</dbReference>
<comment type="caution">
    <text evidence="3">The sequence shown here is derived from an EMBL/GenBank/DDBJ whole genome shotgun (WGS) entry which is preliminary data.</text>
</comment>
<dbReference type="RefSeq" id="WP_155808184.1">
    <property type="nucleotide sequence ID" value="NZ_JAUDJE010000005.1"/>
</dbReference>
<feature type="chain" id="PRO_5047453089" description="Lipoprotein" evidence="2">
    <location>
        <begin position="26"/>
        <end position="53"/>
    </location>
</feature>
<reference evidence="3" key="1">
    <citation type="submission" date="2023-06" db="EMBL/GenBank/DDBJ databases">
        <title>full genome analysis of Phenantherene degrader P3.</title>
        <authorList>
            <person name="Akbar A."/>
            <person name="Rahmeh R."/>
            <person name="Kishk M."/>
        </authorList>
    </citation>
    <scope>NUCLEOTIDE SEQUENCE</scope>
    <source>
        <strain evidence="3">P3</strain>
    </source>
</reference>
<feature type="signal peptide" evidence="2">
    <location>
        <begin position="1"/>
        <end position="25"/>
    </location>
</feature>
<dbReference type="PROSITE" id="PS51257">
    <property type="entry name" value="PROKAR_LIPOPROTEIN"/>
    <property type="match status" value="1"/>
</dbReference>